<protein>
    <recommendedName>
        <fullName evidence="4">Transcription factor 25</fullName>
    </recommendedName>
</protein>
<feature type="compositionally biased region" description="Basic and acidic residues" evidence="1">
    <location>
        <begin position="68"/>
        <end position="84"/>
    </location>
</feature>
<dbReference type="EMBL" id="BAABUK010000024">
    <property type="protein sequence ID" value="GAA5815028.1"/>
    <property type="molecule type" value="Genomic_DNA"/>
</dbReference>
<evidence type="ECO:0000256" key="1">
    <source>
        <dbReference type="SAM" id="MobiDB-lite"/>
    </source>
</evidence>
<feature type="compositionally biased region" description="Basic residues" evidence="1">
    <location>
        <begin position="85"/>
        <end position="97"/>
    </location>
</feature>
<gene>
    <name evidence="2" type="ORF">MFLAVUS_008534</name>
</gene>
<dbReference type="InterPro" id="IPR006994">
    <property type="entry name" value="TCF25/Rqc1"/>
</dbReference>
<proteinExistence type="predicted"/>
<reference evidence="2 3" key="1">
    <citation type="submission" date="2024-04" db="EMBL/GenBank/DDBJ databases">
        <title>genome sequences of Mucor flavus KT1a and Helicostylum pulchrum KT1b strains isolated from the surface of a dry-aged beef.</title>
        <authorList>
            <person name="Toyotome T."/>
            <person name="Hosono M."/>
            <person name="Torimaru M."/>
            <person name="Fukuda K."/>
            <person name="Mikami N."/>
        </authorList>
    </citation>
    <scope>NUCLEOTIDE SEQUENCE [LARGE SCALE GENOMIC DNA]</scope>
    <source>
        <strain evidence="2 3">KT1a</strain>
    </source>
</reference>
<accession>A0ABP9Z7E0</accession>
<feature type="compositionally biased region" description="Basic and acidic residues" evidence="1">
    <location>
        <begin position="9"/>
        <end position="22"/>
    </location>
</feature>
<dbReference type="Proteomes" id="UP001473302">
    <property type="component" value="Unassembled WGS sequence"/>
</dbReference>
<keyword evidence="3" id="KW-1185">Reference proteome</keyword>
<dbReference type="Pfam" id="PF04910">
    <property type="entry name" value="Tcf25"/>
    <property type="match status" value="1"/>
</dbReference>
<evidence type="ECO:0000313" key="2">
    <source>
        <dbReference type="EMBL" id="GAA5815028.1"/>
    </source>
</evidence>
<name>A0ABP9Z7E0_9FUNG</name>
<feature type="region of interest" description="Disordered" evidence="1">
    <location>
        <begin position="1"/>
        <end position="114"/>
    </location>
</feature>
<feature type="compositionally biased region" description="Acidic residues" evidence="1">
    <location>
        <begin position="47"/>
        <end position="67"/>
    </location>
</feature>
<dbReference type="PANTHER" id="PTHR22684:SF0">
    <property type="entry name" value="RIBOSOME QUALITY CONTROL COMPLEX SUBUNIT TCF25"/>
    <property type="match status" value="1"/>
</dbReference>
<evidence type="ECO:0008006" key="4">
    <source>
        <dbReference type="Google" id="ProtNLM"/>
    </source>
</evidence>
<evidence type="ECO:0000313" key="3">
    <source>
        <dbReference type="Proteomes" id="UP001473302"/>
    </source>
</evidence>
<comment type="caution">
    <text evidence="2">The sequence shown here is derived from an EMBL/GenBank/DDBJ whole genome shotgun (WGS) entry which is preliminary data.</text>
</comment>
<feature type="compositionally biased region" description="Acidic residues" evidence="1">
    <location>
        <begin position="23"/>
        <end position="32"/>
    </location>
</feature>
<dbReference type="PANTHER" id="PTHR22684">
    <property type="entry name" value="NULP1-RELATED"/>
    <property type="match status" value="1"/>
</dbReference>
<sequence length="708" mass="82017">MSSRALRRLRNEQVPDTVKKVESEEEEEEEEEYVQKKPFNPFALLNGDDDDDEEEEEEEEEKEEPEEEKVSEPVIEKPVVEKAFSKKSKNKKKNKKNNKSDTSSKKKDEEDISMRELDKVIKEINKKAPKGNKNNKNLNTEERRQFLSVNYRFLDAEAEMKRLFGSHVVNSENRASQGRIIKKSKFASPKSDWPPYKRNGLSMENVETIDGITYYAFRHSEQYQDVQLEFLNAIATHNPEALLFLTRRYPYHVDSLLQLSEIAKQSGDWTAAGDFIERALYACERALHPQFSLSTGTARLSYTKSENRSFFLAIFRQIQFLTRRGCWKTASEFNKLLFSLDPTSDPLGALLSLDYHALSAKEYEYVLKMHNEWKTDGKLYPVDLNNMPNFAYSAAYAKFKLSEKNKTSQEESGKMIQEAIKKYPLVYCRLLEKLGESEPPQTVPLTQYIPNEYMDIMQLSYIERTHEMWKEPEVLGWLKINADLCLDYAIKHPNIIQQKLLCEQKNDIPLSVCRYIVLIDIQKLMSYLPASITSRSYQMYDPLPPADSTTMYDINDRMRTRGITDAAQQDVGGLINMLQNVLGRVPADNQAQVRQMMAQLENIRQERAGQLPGAFPGAEDDYAENEDDLRAQLDDLRNSIAGNLIPEAEREEDEEEEFEEEEYDERLFDNGMTAEEMMEIANAVGEEDLELQRALAETFERNNNNNNQ</sequence>
<organism evidence="2 3">
    <name type="scientific">Mucor flavus</name>
    <dbReference type="NCBI Taxonomy" id="439312"/>
    <lineage>
        <taxon>Eukaryota</taxon>
        <taxon>Fungi</taxon>
        <taxon>Fungi incertae sedis</taxon>
        <taxon>Mucoromycota</taxon>
        <taxon>Mucoromycotina</taxon>
        <taxon>Mucoromycetes</taxon>
        <taxon>Mucorales</taxon>
        <taxon>Mucorineae</taxon>
        <taxon>Mucoraceae</taxon>
        <taxon>Mucor</taxon>
    </lineage>
</organism>
<feature type="compositionally biased region" description="Basic and acidic residues" evidence="1">
    <location>
        <begin position="98"/>
        <end position="114"/>
    </location>
</feature>